<feature type="non-terminal residue" evidence="1">
    <location>
        <position position="72"/>
    </location>
</feature>
<organism evidence="1">
    <name type="scientific">marine metagenome</name>
    <dbReference type="NCBI Taxonomy" id="408172"/>
    <lineage>
        <taxon>unclassified sequences</taxon>
        <taxon>metagenomes</taxon>
        <taxon>ecological metagenomes</taxon>
    </lineage>
</organism>
<dbReference type="Gene3D" id="3.20.20.140">
    <property type="entry name" value="Metal-dependent hydrolases"/>
    <property type="match status" value="1"/>
</dbReference>
<dbReference type="InterPro" id="IPR052018">
    <property type="entry name" value="PHP_domain"/>
</dbReference>
<accession>A0A381Y004</accession>
<gene>
    <name evidence="1" type="ORF">METZ01_LOCUS123162</name>
</gene>
<evidence type="ECO:0008006" key="2">
    <source>
        <dbReference type="Google" id="ProtNLM"/>
    </source>
</evidence>
<proteinExistence type="predicted"/>
<dbReference type="PANTHER" id="PTHR42924">
    <property type="entry name" value="EXONUCLEASE"/>
    <property type="match status" value="1"/>
</dbReference>
<dbReference type="SUPFAM" id="SSF89550">
    <property type="entry name" value="PHP domain-like"/>
    <property type="match status" value="1"/>
</dbReference>
<name>A0A381Y004_9ZZZZ</name>
<sequence length="72" mass="8310">MKTKILLTIAFALAASTLSAEDTRWWKGNLHTHSLWSDGDDYPEMIADWYRSNGYHFLGISDHNVLAEGQRW</sequence>
<dbReference type="InterPro" id="IPR016195">
    <property type="entry name" value="Pol/histidinol_Pase-like"/>
</dbReference>
<reference evidence="1" key="1">
    <citation type="submission" date="2018-05" db="EMBL/GenBank/DDBJ databases">
        <authorList>
            <person name="Lanie J.A."/>
            <person name="Ng W.-L."/>
            <person name="Kazmierczak K.M."/>
            <person name="Andrzejewski T.M."/>
            <person name="Davidsen T.M."/>
            <person name="Wayne K.J."/>
            <person name="Tettelin H."/>
            <person name="Glass J.I."/>
            <person name="Rusch D."/>
            <person name="Podicherti R."/>
            <person name="Tsui H.-C.T."/>
            <person name="Winkler M.E."/>
        </authorList>
    </citation>
    <scope>NUCLEOTIDE SEQUENCE</scope>
</reference>
<evidence type="ECO:0000313" key="1">
    <source>
        <dbReference type="EMBL" id="SVA70308.1"/>
    </source>
</evidence>
<dbReference type="AlphaFoldDB" id="A0A381Y004"/>
<dbReference type="PANTHER" id="PTHR42924:SF11">
    <property type="entry name" value="POLYMERASE_HISTIDINOL PHOSPHATASE N-TERMINAL DOMAIN-CONTAINING PROTEIN"/>
    <property type="match status" value="1"/>
</dbReference>
<protein>
    <recommendedName>
        <fullName evidence="2">Polymerase/histidinol phosphatase N-terminal domain-containing protein</fullName>
    </recommendedName>
</protein>
<dbReference type="EMBL" id="UINC01016990">
    <property type="protein sequence ID" value="SVA70308.1"/>
    <property type="molecule type" value="Genomic_DNA"/>
</dbReference>
<dbReference type="GO" id="GO:0004534">
    <property type="term" value="F:5'-3' RNA exonuclease activity"/>
    <property type="evidence" value="ECO:0007669"/>
    <property type="project" value="TreeGrafter"/>
</dbReference>
<dbReference type="GO" id="GO:0035312">
    <property type="term" value="F:5'-3' DNA exonuclease activity"/>
    <property type="evidence" value="ECO:0007669"/>
    <property type="project" value="TreeGrafter"/>
</dbReference>